<feature type="region of interest" description="Disordered" evidence="1">
    <location>
        <begin position="1"/>
        <end position="46"/>
    </location>
</feature>
<feature type="compositionally biased region" description="Polar residues" evidence="1">
    <location>
        <begin position="8"/>
        <end position="41"/>
    </location>
</feature>
<evidence type="ECO:0000313" key="4">
    <source>
        <dbReference type="Proteomes" id="UP000553632"/>
    </source>
</evidence>
<gene>
    <name evidence="3" type="ORF">FOZ62_031820</name>
    <name evidence="2" type="ORF">FOZ63_033681</name>
</gene>
<dbReference type="EMBL" id="JABANO010040587">
    <property type="protein sequence ID" value="KAF4683790.1"/>
    <property type="molecule type" value="Genomic_DNA"/>
</dbReference>
<evidence type="ECO:0000313" key="5">
    <source>
        <dbReference type="Proteomes" id="UP000574390"/>
    </source>
</evidence>
<accession>A0A7J6RC95</accession>
<dbReference type="Proteomes" id="UP000574390">
    <property type="component" value="Unassembled WGS sequence"/>
</dbReference>
<evidence type="ECO:0000313" key="2">
    <source>
        <dbReference type="EMBL" id="KAF4683790.1"/>
    </source>
</evidence>
<comment type="caution">
    <text evidence="3">The sequence shown here is derived from an EMBL/GenBank/DDBJ whole genome shotgun (WGS) entry which is preliminary data.</text>
</comment>
<dbReference type="AlphaFoldDB" id="A0A7J6RC95"/>
<sequence>MSVKRPSSDISGINNVRAPTSSSEGSNTTASERVTPRQNAQKARKLRRVASLAPHVRLQHQNQKAISVHDVQNFLLWATGSEAGVMPRWCVLENMHTVKNITVVMTPYFDIASLLEAAGKTAGGSSDYPFLSYAIRKCMRA</sequence>
<feature type="non-terminal residue" evidence="3">
    <location>
        <position position="141"/>
    </location>
</feature>
<name>A0A7J6RC95_PEROL</name>
<evidence type="ECO:0000256" key="1">
    <source>
        <dbReference type="SAM" id="MobiDB-lite"/>
    </source>
</evidence>
<organism evidence="3 5">
    <name type="scientific">Perkinsus olseni</name>
    <name type="common">Perkinsus atlanticus</name>
    <dbReference type="NCBI Taxonomy" id="32597"/>
    <lineage>
        <taxon>Eukaryota</taxon>
        <taxon>Sar</taxon>
        <taxon>Alveolata</taxon>
        <taxon>Perkinsozoa</taxon>
        <taxon>Perkinsea</taxon>
        <taxon>Perkinsida</taxon>
        <taxon>Perkinsidae</taxon>
        <taxon>Perkinsus</taxon>
    </lineage>
</organism>
<evidence type="ECO:0000313" key="3">
    <source>
        <dbReference type="EMBL" id="KAF4717971.1"/>
    </source>
</evidence>
<dbReference type="EMBL" id="JABANM010023388">
    <property type="protein sequence ID" value="KAF4717971.1"/>
    <property type="molecule type" value="Genomic_DNA"/>
</dbReference>
<keyword evidence="4" id="KW-1185">Reference proteome</keyword>
<protein>
    <submittedName>
        <fullName evidence="3">Uncharacterized protein</fullName>
    </submittedName>
</protein>
<dbReference type="Proteomes" id="UP000553632">
    <property type="component" value="Unassembled WGS sequence"/>
</dbReference>
<reference evidence="4 5" key="1">
    <citation type="submission" date="2020-04" db="EMBL/GenBank/DDBJ databases">
        <title>Perkinsus olseni comparative genomics.</title>
        <authorList>
            <person name="Bogema D.R."/>
        </authorList>
    </citation>
    <scope>NUCLEOTIDE SEQUENCE [LARGE SCALE GENOMIC DNA]</scope>
    <source>
        <strain evidence="3">ATCC PRA-205</strain>
        <strain evidence="2 4">ATCC PRA-207</strain>
    </source>
</reference>
<proteinExistence type="predicted"/>